<sequence length="91" mass="10030">MSENITQTLTNVIDSLIQEGKEPSVALIKARLADPLPMPLIIKALQSWKTSARVPKIEKLAAPQSADARISQLEQQVAELTARLEKLEKRG</sequence>
<protein>
    <recommendedName>
        <fullName evidence="3">KfrA N-terminal DNA-binding domain-containing protein</fullName>
    </recommendedName>
</protein>
<dbReference type="Proteomes" id="UP000035909">
    <property type="component" value="Unassembled WGS sequence"/>
</dbReference>
<dbReference type="EMBL" id="LDOU01000001">
    <property type="protein sequence ID" value="KLV11733.1"/>
    <property type="molecule type" value="Genomic_DNA"/>
</dbReference>
<comment type="caution">
    <text evidence="1">The sequence shown here is derived from an EMBL/GenBank/DDBJ whole genome shotgun (WGS) entry which is preliminary data.</text>
</comment>
<dbReference type="OrthoDB" id="6314559at2"/>
<gene>
    <name evidence="1" type="ORF">ABT57_00290</name>
</gene>
<evidence type="ECO:0000313" key="1">
    <source>
        <dbReference type="EMBL" id="KLV11733.1"/>
    </source>
</evidence>
<keyword evidence="2" id="KW-1185">Reference proteome</keyword>
<dbReference type="PATRIC" id="fig|320778.3.peg.60"/>
<proteinExistence type="predicted"/>
<accession>A0A0J1HJF6</accession>
<evidence type="ECO:0008006" key="3">
    <source>
        <dbReference type="Google" id="ProtNLM"/>
    </source>
</evidence>
<dbReference type="AlphaFoldDB" id="A0A0J1HJF6"/>
<reference evidence="1 2" key="1">
    <citation type="submission" date="2015-05" db="EMBL/GenBank/DDBJ databases">
        <title>Photobacterium galathea sp. nov.</title>
        <authorList>
            <person name="Machado H."/>
            <person name="Gram L."/>
        </authorList>
    </citation>
    <scope>NUCLEOTIDE SEQUENCE [LARGE SCALE GENOMIC DNA]</scope>
    <source>
        <strain evidence="1 2">DSM 22954</strain>
    </source>
</reference>
<name>A0A0J1HJF6_9GAMM</name>
<organism evidence="1 2">
    <name type="scientific">Photobacterium ganghwense</name>
    <dbReference type="NCBI Taxonomy" id="320778"/>
    <lineage>
        <taxon>Bacteria</taxon>
        <taxon>Pseudomonadati</taxon>
        <taxon>Pseudomonadota</taxon>
        <taxon>Gammaproteobacteria</taxon>
        <taxon>Vibrionales</taxon>
        <taxon>Vibrionaceae</taxon>
        <taxon>Photobacterium</taxon>
    </lineage>
</organism>
<evidence type="ECO:0000313" key="2">
    <source>
        <dbReference type="Proteomes" id="UP000035909"/>
    </source>
</evidence>
<dbReference type="RefSeq" id="WP_047883192.1">
    <property type="nucleotide sequence ID" value="NZ_CP071325.1"/>
</dbReference>